<proteinExistence type="predicted"/>
<comment type="subcellular location">
    <subcellularLocation>
        <location evidence="1">Membrane</location>
    </subcellularLocation>
</comment>
<feature type="domain" description="Butyrophilin subfamily 3 member A2-like Ig-C" evidence="5">
    <location>
        <begin position="14"/>
        <end position="61"/>
    </location>
</feature>
<evidence type="ECO:0000259" key="5">
    <source>
        <dbReference type="Pfam" id="PF22705"/>
    </source>
</evidence>
<name>A0A8T2MRF3_9TELE</name>
<comment type="caution">
    <text evidence="6">The sequence shown here is derived from an EMBL/GenBank/DDBJ whole genome shotgun (WGS) entry which is preliminary data.</text>
</comment>
<dbReference type="InterPro" id="IPR013783">
    <property type="entry name" value="Ig-like_fold"/>
</dbReference>
<gene>
    <name evidence="6" type="ORF">JZ751_029626</name>
</gene>
<evidence type="ECO:0000313" key="7">
    <source>
        <dbReference type="Proteomes" id="UP000824540"/>
    </source>
</evidence>
<reference evidence="6" key="1">
    <citation type="thesis" date="2021" institute="BYU ScholarsArchive" country="Provo, UT, USA">
        <title>Applications of and Algorithms for Genome Assembly and Genomic Analyses with an Emphasis on Marine Teleosts.</title>
        <authorList>
            <person name="Pickett B.D."/>
        </authorList>
    </citation>
    <scope>NUCLEOTIDE SEQUENCE</scope>
    <source>
        <strain evidence="6">HI-2016</strain>
    </source>
</reference>
<protein>
    <recommendedName>
        <fullName evidence="5">Butyrophilin subfamily 3 member A2-like Ig-C domain-containing protein</fullName>
    </recommendedName>
</protein>
<keyword evidence="7" id="KW-1185">Reference proteome</keyword>
<evidence type="ECO:0000256" key="1">
    <source>
        <dbReference type="ARBA" id="ARBA00004370"/>
    </source>
</evidence>
<evidence type="ECO:0000256" key="4">
    <source>
        <dbReference type="SAM" id="MobiDB-lite"/>
    </source>
</evidence>
<feature type="compositionally biased region" description="Basic residues" evidence="4">
    <location>
        <begin position="117"/>
        <end position="129"/>
    </location>
</feature>
<dbReference type="Pfam" id="PF22705">
    <property type="entry name" value="C2-set_3"/>
    <property type="match status" value="1"/>
</dbReference>
<dbReference type="Gene3D" id="2.60.40.10">
    <property type="entry name" value="Immunoglobulins"/>
    <property type="match status" value="1"/>
</dbReference>
<keyword evidence="3" id="KW-0393">Immunoglobulin domain</keyword>
<evidence type="ECO:0000256" key="2">
    <source>
        <dbReference type="ARBA" id="ARBA00023136"/>
    </source>
</evidence>
<dbReference type="EMBL" id="JAFBMS010000915">
    <property type="protein sequence ID" value="KAG9329780.1"/>
    <property type="molecule type" value="Genomic_DNA"/>
</dbReference>
<organism evidence="6 7">
    <name type="scientific">Albula glossodonta</name>
    <name type="common">roundjaw bonefish</name>
    <dbReference type="NCBI Taxonomy" id="121402"/>
    <lineage>
        <taxon>Eukaryota</taxon>
        <taxon>Metazoa</taxon>
        <taxon>Chordata</taxon>
        <taxon>Craniata</taxon>
        <taxon>Vertebrata</taxon>
        <taxon>Euteleostomi</taxon>
        <taxon>Actinopterygii</taxon>
        <taxon>Neopterygii</taxon>
        <taxon>Teleostei</taxon>
        <taxon>Albuliformes</taxon>
        <taxon>Albulidae</taxon>
        <taxon>Albula</taxon>
    </lineage>
</organism>
<dbReference type="AlphaFoldDB" id="A0A8T2MRF3"/>
<dbReference type="InterPro" id="IPR053896">
    <property type="entry name" value="BTN3A2-like_Ig-C"/>
</dbReference>
<feature type="region of interest" description="Disordered" evidence="4">
    <location>
        <begin position="88"/>
        <end position="129"/>
    </location>
</feature>
<dbReference type="GO" id="GO:0016020">
    <property type="term" value="C:membrane"/>
    <property type="evidence" value="ECO:0007669"/>
    <property type="project" value="UniProtKB-SubCell"/>
</dbReference>
<dbReference type="Proteomes" id="UP000824540">
    <property type="component" value="Unassembled WGS sequence"/>
</dbReference>
<sequence>MDLTSTEANSFSFQSSGWFPKPSILWTDEKNQEWTHSAFINISKGKDGLYNIDTVLHTTRTLHTAKLHLSYINPYTGEKQTDVLQRDGVTGEHNGYDPLEGADESFSGVRQVSGRGVRLRRQCKQEKKH</sequence>
<evidence type="ECO:0000313" key="6">
    <source>
        <dbReference type="EMBL" id="KAG9329780.1"/>
    </source>
</evidence>
<evidence type="ECO:0000256" key="3">
    <source>
        <dbReference type="ARBA" id="ARBA00023319"/>
    </source>
</evidence>
<keyword evidence="2" id="KW-0472">Membrane</keyword>
<accession>A0A8T2MRF3</accession>